<dbReference type="Proteomes" id="UP000232688">
    <property type="component" value="Unassembled WGS sequence"/>
</dbReference>
<feature type="non-terminal residue" evidence="1">
    <location>
        <position position="114"/>
    </location>
</feature>
<reference evidence="1 2" key="2">
    <citation type="submission" date="2017-10" db="EMBL/GenBank/DDBJ databases">
        <title>Genome analyses suggest a sexual origin of heterokaryosis in a supposedly ancient asexual fungus.</title>
        <authorList>
            <person name="Corradi N."/>
            <person name="Sedzielewska K."/>
            <person name="Noel J."/>
            <person name="Charron P."/>
            <person name="Farinelli L."/>
            <person name="Marton T."/>
            <person name="Kruger M."/>
            <person name="Pelin A."/>
            <person name="Brachmann A."/>
            <person name="Corradi N."/>
        </authorList>
    </citation>
    <scope>NUCLEOTIDE SEQUENCE [LARGE SCALE GENOMIC DNA]</scope>
    <source>
        <strain evidence="1 2">A1</strain>
    </source>
</reference>
<dbReference type="AlphaFoldDB" id="A0A2N0R0Y6"/>
<name>A0A2N0R0Y6_9GLOM</name>
<dbReference type="EMBL" id="LLXH01001967">
    <property type="protein sequence ID" value="PKC56966.1"/>
    <property type="molecule type" value="Genomic_DNA"/>
</dbReference>
<comment type="caution">
    <text evidence="1">The sequence shown here is derived from an EMBL/GenBank/DDBJ whole genome shotgun (WGS) entry which is preliminary data.</text>
</comment>
<dbReference type="VEuPathDB" id="FungiDB:RhiirA1_428799"/>
<proteinExistence type="predicted"/>
<evidence type="ECO:0000313" key="2">
    <source>
        <dbReference type="Proteomes" id="UP000232688"/>
    </source>
</evidence>
<organism evidence="1 2">
    <name type="scientific">Rhizophagus irregularis</name>
    <dbReference type="NCBI Taxonomy" id="588596"/>
    <lineage>
        <taxon>Eukaryota</taxon>
        <taxon>Fungi</taxon>
        <taxon>Fungi incertae sedis</taxon>
        <taxon>Mucoromycota</taxon>
        <taxon>Glomeromycotina</taxon>
        <taxon>Glomeromycetes</taxon>
        <taxon>Glomerales</taxon>
        <taxon>Glomeraceae</taxon>
        <taxon>Rhizophagus</taxon>
    </lineage>
</organism>
<accession>A0A2N0R0Y6</accession>
<evidence type="ECO:0000313" key="1">
    <source>
        <dbReference type="EMBL" id="PKC56966.1"/>
    </source>
</evidence>
<gene>
    <name evidence="1" type="ORF">RhiirA1_428799</name>
</gene>
<protein>
    <submittedName>
        <fullName evidence="1">Uncharacterized protein</fullName>
    </submittedName>
</protein>
<sequence length="114" mass="13022">MNANPNQRPTANELYKILDCLNGHKDNEKYGYKGEEVKAIFEEADKEIPNISTSYEKNPDAIYTSRAFTFKNLSKPINSSFITTTYLNEEDNKDSQLIDLEIPNTSKLEDVIVI</sequence>
<reference evidence="1 2" key="1">
    <citation type="submission" date="2017-10" db="EMBL/GenBank/DDBJ databases">
        <title>Extensive intraspecific genome diversity in a model arbuscular mycorrhizal fungus.</title>
        <authorList>
            <person name="Chen E.C.H."/>
            <person name="Morin E."/>
            <person name="Baudet D."/>
            <person name="Noel J."/>
            <person name="Ndikumana S."/>
            <person name="Charron P."/>
            <person name="St-Onge C."/>
            <person name="Giorgi J."/>
            <person name="Grigoriev I.V."/>
            <person name="Roux C."/>
            <person name="Martin F.M."/>
            <person name="Corradi N."/>
        </authorList>
    </citation>
    <scope>NUCLEOTIDE SEQUENCE [LARGE SCALE GENOMIC DNA]</scope>
    <source>
        <strain evidence="1 2">A1</strain>
    </source>
</reference>